<name>S5DL87_9ACTN</name>
<evidence type="ECO:0000313" key="2">
    <source>
        <dbReference type="EMBL" id="AGQ19641.1"/>
    </source>
</evidence>
<accession>S5DL87</accession>
<keyword evidence="1" id="KW-0175">Coiled coil</keyword>
<reference evidence="2" key="1">
    <citation type="journal article" date="2013" name="Sci. Rep.">
        <title>Metagenomics uncovers a new group of low GC and ultra-small marine Actinobacteria.</title>
        <authorList>
            <person name="Ghai R."/>
            <person name="Mizuno C.M."/>
            <person name="Picazo A."/>
            <person name="Camacho A."/>
            <person name="Rodriguez-Valera F."/>
        </authorList>
    </citation>
    <scope>NUCLEOTIDE SEQUENCE</scope>
</reference>
<sequence>MNEPFLLSNLIDLQEIDNKLFKLIESKSSSENVNKLKDLEIEFKDLTSNISGQINSLEKYFSIKENNEKSLKEIKLKIEDIEIKLSSDNLDPTDTLNFSNQKESLKIQTNKLREEIENIESENFDEIDILEKDKENLEEVKKQLVVVAKLVKSEWDLIDQQIPILENEKSKFISTFPDELKVFYDNLKNKGVEIIAAYKIGNQCGCCGVELTTSEIDKILSTKFQQCTYCDGVLV</sequence>
<feature type="coiled-coil region" evidence="1">
    <location>
        <begin position="64"/>
        <end position="147"/>
    </location>
</feature>
<dbReference type="EMBL" id="KC811139">
    <property type="protein sequence ID" value="AGQ19641.1"/>
    <property type="molecule type" value="Genomic_DNA"/>
</dbReference>
<dbReference type="AlphaFoldDB" id="S5DL87"/>
<protein>
    <submittedName>
        <fullName evidence="2">Zn-ribbon protein</fullName>
    </submittedName>
</protein>
<evidence type="ECO:0000256" key="1">
    <source>
        <dbReference type="SAM" id="Coils"/>
    </source>
</evidence>
<dbReference type="Gene3D" id="1.10.287.1490">
    <property type="match status" value="1"/>
</dbReference>
<organism evidence="2">
    <name type="scientific">Candidatus Actinomarina minuta</name>
    <dbReference type="NCBI Taxonomy" id="1389454"/>
    <lineage>
        <taxon>Bacteria</taxon>
        <taxon>Bacillati</taxon>
        <taxon>Actinomycetota</taxon>
        <taxon>Actinomycetes</taxon>
        <taxon>Candidatus Actinomarinidae</taxon>
        <taxon>Candidatus Actinomarinales</taxon>
        <taxon>Candidatus Actinomarineae</taxon>
        <taxon>Candidatus Actinomarinaceae</taxon>
        <taxon>Candidatus Actinomarina</taxon>
    </lineage>
</organism>
<proteinExistence type="predicted"/>